<dbReference type="RefSeq" id="WP_139180143.1">
    <property type="nucleotide sequence ID" value="NZ_FOGG01000007.1"/>
</dbReference>
<reference evidence="2 3" key="1">
    <citation type="submission" date="2016-10" db="EMBL/GenBank/DDBJ databases">
        <authorList>
            <person name="de Groot N.N."/>
        </authorList>
    </citation>
    <scope>NUCLEOTIDE SEQUENCE [LARGE SCALE GENOMIC DNA]</scope>
    <source>
        <strain evidence="2 3">DSM 18610</strain>
    </source>
</reference>
<organism evidence="2 3">
    <name type="scientific">Pedobacter rhizosphaerae</name>
    <dbReference type="NCBI Taxonomy" id="390241"/>
    <lineage>
        <taxon>Bacteria</taxon>
        <taxon>Pseudomonadati</taxon>
        <taxon>Bacteroidota</taxon>
        <taxon>Sphingobacteriia</taxon>
        <taxon>Sphingobacteriales</taxon>
        <taxon>Sphingobacteriaceae</taxon>
        <taxon>Pedobacter</taxon>
    </lineage>
</organism>
<dbReference type="Proteomes" id="UP000199572">
    <property type="component" value="Unassembled WGS sequence"/>
</dbReference>
<keyword evidence="3" id="KW-1185">Reference proteome</keyword>
<evidence type="ECO:0000256" key="1">
    <source>
        <dbReference type="SAM" id="Phobius"/>
    </source>
</evidence>
<gene>
    <name evidence="2" type="ORF">SAMN04488023_10738</name>
</gene>
<protein>
    <submittedName>
        <fullName evidence="2">Uncharacterized protein</fullName>
    </submittedName>
</protein>
<evidence type="ECO:0000313" key="3">
    <source>
        <dbReference type="Proteomes" id="UP000199572"/>
    </source>
</evidence>
<feature type="transmembrane region" description="Helical" evidence="1">
    <location>
        <begin position="6"/>
        <end position="29"/>
    </location>
</feature>
<accession>A0A1H9N505</accession>
<keyword evidence="1" id="KW-0812">Transmembrane</keyword>
<evidence type="ECO:0000313" key="2">
    <source>
        <dbReference type="EMBL" id="SER30847.1"/>
    </source>
</evidence>
<dbReference type="EMBL" id="FOGG01000007">
    <property type="protein sequence ID" value="SER30847.1"/>
    <property type="molecule type" value="Genomic_DNA"/>
</dbReference>
<dbReference type="AlphaFoldDB" id="A0A1H9N505"/>
<name>A0A1H9N505_9SPHI</name>
<keyword evidence="1" id="KW-1133">Transmembrane helix</keyword>
<keyword evidence="1" id="KW-0472">Membrane</keyword>
<proteinExistence type="predicted"/>
<sequence length="104" mass="11340">MMTWTNFSYLLFLLYLIYYGVNLCCDLLLKAQGKREVKTHQVFLLEDDIAPVSVFLSEQTALTDATAGVSSLPLNPVSTGGVSFAELLALASQDAIALTSQISY</sequence>
<dbReference type="STRING" id="390241.SAMN04488023_10738"/>